<evidence type="ECO:0000313" key="1">
    <source>
        <dbReference type="EMBL" id="ACL62660.1"/>
    </source>
</evidence>
<dbReference type="KEGG" id="mno:Mnod_8573"/>
<dbReference type="Pfam" id="PF13551">
    <property type="entry name" value="HTH_29"/>
    <property type="match status" value="1"/>
</dbReference>
<keyword evidence="2" id="KW-1185">Reference proteome</keyword>
<gene>
    <name evidence="1" type="ordered locus">Mnod_8573</name>
</gene>
<name>B8IW70_METNO</name>
<protein>
    <submittedName>
        <fullName evidence="1">Putative transposase</fullName>
    </submittedName>
</protein>
<accession>B8IW70</accession>
<reference evidence="2" key="1">
    <citation type="submission" date="2009-01" db="EMBL/GenBank/DDBJ databases">
        <title>Complete sequence of plasmid 1 of Methylobacterium nodulans ORS 2060.</title>
        <authorList>
            <consortium name="US DOE Joint Genome Institute"/>
            <person name="Lucas S."/>
            <person name="Copeland A."/>
            <person name="Lapidus A."/>
            <person name="Glavina del Rio T."/>
            <person name="Dalin E."/>
            <person name="Tice H."/>
            <person name="Bruce D."/>
            <person name="Goodwin L."/>
            <person name="Pitluck S."/>
            <person name="Sims D."/>
            <person name="Brettin T."/>
            <person name="Detter J.C."/>
            <person name="Han C."/>
            <person name="Larimer F."/>
            <person name="Land M."/>
            <person name="Hauser L."/>
            <person name="Kyrpides N."/>
            <person name="Ivanova N."/>
            <person name="Marx C.J."/>
            <person name="Richardson P."/>
        </authorList>
    </citation>
    <scope>NUCLEOTIDE SEQUENCE [LARGE SCALE GENOMIC DNA]</scope>
    <source>
        <strain evidence="2">LMG 21967 / CNCM I-2342 / ORS 2060</strain>
        <plasmid evidence="2">Plasmid pMNOD01</plasmid>
    </source>
</reference>
<keyword evidence="1" id="KW-0614">Plasmid</keyword>
<dbReference type="EMBL" id="CP001350">
    <property type="protein sequence ID" value="ACL62660.1"/>
    <property type="molecule type" value="Genomic_DNA"/>
</dbReference>
<organism evidence="1 2">
    <name type="scientific">Methylobacterium nodulans (strain LMG 21967 / CNCM I-2342 / ORS 2060)</name>
    <dbReference type="NCBI Taxonomy" id="460265"/>
    <lineage>
        <taxon>Bacteria</taxon>
        <taxon>Pseudomonadati</taxon>
        <taxon>Pseudomonadota</taxon>
        <taxon>Alphaproteobacteria</taxon>
        <taxon>Hyphomicrobiales</taxon>
        <taxon>Methylobacteriaceae</taxon>
        <taxon>Methylobacterium</taxon>
    </lineage>
</organism>
<proteinExistence type="predicted"/>
<geneLocation type="plasmid" evidence="1 2">
    <name>pMNOD01</name>
</geneLocation>
<dbReference type="OrthoDB" id="8233853at2"/>
<dbReference type="AlphaFoldDB" id="B8IW70"/>
<dbReference type="Proteomes" id="UP000008207">
    <property type="component" value="Plasmid pMNOD01"/>
</dbReference>
<evidence type="ECO:0000313" key="2">
    <source>
        <dbReference type="Proteomes" id="UP000008207"/>
    </source>
</evidence>
<sequence>MARGPKAVVLNLRENERTELHRLLRGTARVRRSPNACASSSPVPSQARPIWAAATALGVSRQTVALWRQRFAVHRLEGLVDAPRSGALSQPTTSASVDV</sequence>
<dbReference type="HOGENOM" id="CLU_2317070_0_0_5"/>